<proteinExistence type="predicted"/>
<evidence type="ECO:0000313" key="1">
    <source>
        <dbReference type="EMBL" id="MPC61391.1"/>
    </source>
</evidence>
<gene>
    <name evidence="1" type="ORF">E2C01_055463</name>
</gene>
<dbReference type="EMBL" id="VSRR010018499">
    <property type="protein sequence ID" value="MPC61391.1"/>
    <property type="molecule type" value="Genomic_DNA"/>
</dbReference>
<dbReference type="Proteomes" id="UP000324222">
    <property type="component" value="Unassembled WGS sequence"/>
</dbReference>
<keyword evidence="2" id="KW-1185">Reference proteome</keyword>
<sequence length="135" mass="15163">MERGVVTVNYGEYTGSVGGRINMVQGGEEKPSLLDLEFTKKPEPPPSIQYLSPMGRSDHVTLVLEVQEDVITYSEEYKRERLNYAKRVLQLADRWELHCSFLFSHLICSLPALSTDAISSICLEGLAMTAKRLAQ</sequence>
<dbReference type="AlphaFoldDB" id="A0A5B7GMS6"/>
<protein>
    <submittedName>
        <fullName evidence="1">Uncharacterized protein</fullName>
    </submittedName>
</protein>
<comment type="caution">
    <text evidence="1">The sequence shown here is derived from an EMBL/GenBank/DDBJ whole genome shotgun (WGS) entry which is preliminary data.</text>
</comment>
<evidence type="ECO:0000313" key="2">
    <source>
        <dbReference type="Proteomes" id="UP000324222"/>
    </source>
</evidence>
<accession>A0A5B7GMS6</accession>
<reference evidence="1 2" key="1">
    <citation type="submission" date="2019-05" db="EMBL/GenBank/DDBJ databases">
        <title>Another draft genome of Portunus trituberculatus and its Hox gene families provides insights of decapod evolution.</title>
        <authorList>
            <person name="Jeong J.-H."/>
            <person name="Song I."/>
            <person name="Kim S."/>
            <person name="Choi T."/>
            <person name="Kim D."/>
            <person name="Ryu S."/>
            <person name="Kim W."/>
        </authorList>
    </citation>
    <scope>NUCLEOTIDE SEQUENCE [LARGE SCALE GENOMIC DNA]</scope>
    <source>
        <tissue evidence="1">Muscle</tissue>
    </source>
</reference>
<name>A0A5B7GMS6_PORTR</name>
<organism evidence="1 2">
    <name type="scientific">Portunus trituberculatus</name>
    <name type="common">Swimming crab</name>
    <name type="synonym">Neptunus trituberculatus</name>
    <dbReference type="NCBI Taxonomy" id="210409"/>
    <lineage>
        <taxon>Eukaryota</taxon>
        <taxon>Metazoa</taxon>
        <taxon>Ecdysozoa</taxon>
        <taxon>Arthropoda</taxon>
        <taxon>Crustacea</taxon>
        <taxon>Multicrustacea</taxon>
        <taxon>Malacostraca</taxon>
        <taxon>Eumalacostraca</taxon>
        <taxon>Eucarida</taxon>
        <taxon>Decapoda</taxon>
        <taxon>Pleocyemata</taxon>
        <taxon>Brachyura</taxon>
        <taxon>Eubrachyura</taxon>
        <taxon>Portunoidea</taxon>
        <taxon>Portunidae</taxon>
        <taxon>Portuninae</taxon>
        <taxon>Portunus</taxon>
    </lineage>
</organism>